<accession>X0TJ33</accession>
<evidence type="ECO:0000313" key="1">
    <source>
        <dbReference type="EMBL" id="GAF87276.1"/>
    </source>
</evidence>
<feature type="non-terminal residue" evidence="1">
    <location>
        <position position="1"/>
    </location>
</feature>
<reference evidence="1" key="1">
    <citation type="journal article" date="2014" name="Front. Microbiol.">
        <title>High frequency of phylogenetically diverse reductive dehalogenase-homologous genes in deep subseafloor sedimentary metagenomes.</title>
        <authorList>
            <person name="Kawai M."/>
            <person name="Futagami T."/>
            <person name="Toyoda A."/>
            <person name="Takaki Y."/>
            <person name="Nishi S."/>
            <person name="Hori S."/>
            <person name="Arai W."/>
            <person name="Tsubouchi T."/>
            <person name="Morono Y."/>
            <person name="Uchiyama I."/>
            <person name="Ito T."/>
            <person name="Fujiyama A."/>
            <person name="Inagaki F."/>
            <person name="Takami H."/>
        </authorList>
    </citation>
    <scope>NUCLEOTIDE SEQUENCE</scope>
    <source>
        <strain evidence="1">Expedition CK06-06</strain>
    </source>
</reference>
<gene>
    <name evidence="1" type="ORF">S01H1_23727</name>
</gene>
<proteinExistence type="predicted"/>
<organism evidence="1">
    <name type="scientific">marine sediment metagenome</name>
    <dbReference type="NCBI Taxonomy" id="412755"/>
    <lineage>
        <taxon>unclassified sequences</taxon>
        <taxon>metagenomes</taxon>
        <taxon>ecological metagenomes</taxon>
    </lineage>
</organism>
<protein>
    <submittedName>
        <fullName evidence="1">Uncharacterized protein</fullName>
    </submittedName>
</protein>
<sequence length="73" mass="8353">DADSGRGVGLCAMAPRTEYQQQQRGKSESIETRCHQHDSRFSTVRFVYPALEGTVPQMAVPAWKDRTMKRELR</sequence>
<comment type="caution">
    <text evidence="1">The sequence shown here is derived from an EMBL/GenBank/DDBJ whole genome shotgun (WGS) entry which is preliminary data.</text>
</comment>
<name>X0TJ33_9ZZZZ</name>
<dbReference type="AlphaFoldDB" id="X0TJ33"/>
<dbReference type="EMBL" id="BARS01013808">
    <property type="protein sequence ID" value="GAF87276.1"/>
    <property type="molecule type" value="Genomic_DNA"/>
</dbReference>